<dbReference type="Proteomes" id="UP000634667">
    <property type="component" value="Unassembled WGS sequence"/>
</dbReference>
<dbReference type="RefSeq" id="WP_189482451.1">
    <property type="nucleotide sequence ID" value="NZ_BMYR01000006.1"/>
</dbReference>
<comment type="similarity">
    <text evidence="1">Belongs to the SMP-30/CGR1 family.</text>
</comment>
<name>A0ABQ2WKN0_9ALTE</name>
<dbReference type="PANTHER" id="PTHR10907">
    <property type="entry name" value="REGUCALCIN"/>
    <property type="match status" value="1"/>
</dbReference>
<organism evidence="3 4">
    <name type="scientific">Alishewanella tabrizica</name>
    <dbReference type="NCBI Taxonomy" id="671278"/>
    <lineage>
        <taxon>Bacteria</taxon>
        <taxon>Pseudomonadati</taxon>
        <taxon>Pseudomonadota</taxon>
        <taxon>Gammaproteobacteria</taxon>
        <taxon>Alteromonadales</taxon>
        <taxon>Alteromonadaceae</taxon>
        <taxon>Alishewanella</taxon>
    </lineage>
</organism>
<feature type="domain" description="SMP-30/Gluconolactonase/LRE-like region" evidence="2">
    <location>
        <begin position="19"/>
        <end position="265"/>
    </location>
</feature>
<dbReference type="InterPro" id="IPR005511">
    <property type="entry name" value="SMP-30"/>
</dbReference>
<reference evidence="4" key="1">
    <citation type="journal article" date="2019" name="Int. J. Syst. Evol. Microbiol.">
        <title>The Global Catalogue of Microorganisms (GCM) 10K type strain sequencing project: providing services to taxonomists for standard genome sequencing and annotation.</title>
        <authorList>
            <consortium name="The Broad Institute Genomics Platform"/>
            <consortium name="The Broad Institute Genome Sequencing Center for Infectious Disease"/>
            <person name="Wu L."/>
            <person name="Ma J."/>
        </authorList>
    </citation>
    <scope>NUCLEOTIDE SEQUENCE [LARGE SCALE GENOMIC DNA]</scope>
    <source>
        <strain evidence="4">KCTC 23723</strain>
    </source>
</reference>
<keyword evidence="4" id="KW-1185">Reference proteome</keyword>
<comment type="caution">
    <text evidence="3">The sequence shown here is derived from an EMBL/GenBank/DDBJ whole genome shotgun (WGS) entry which is preliminary data.</text>
</comment>
<proteinExistence type="inferred from homology"/>
<evidence type="ECO:0000313" key="3">
    <source>
        <dbReference type="EMBL" id="GGW61273.1"/>
    </source>
</evidence>
<gene>
    <name evidence="3" type="ORF">GCM10008111_16790</name>
</gene>
<dbReference type="Gene3D" id="2.120.10.30">
    <property type="entry name" value="TolB, C-terminal domain"/>
    <property type="match status" value="1"/>
</dbReference>
<dbReference type="Pfam" id="PF08450">
    <property type="entry name" value="SGL"/>
    <property type="match status" value="1"/>
</dbReference>
<dbReference type="PANTHER" id="PTHR10907:SF47">
    <property type="entry name" value="REGUCALCIN"/>
    <property type="match status" value="1"/>
</dbReference>
<evidence type="ECO:0000313" key="4">
    <source>
        <dbReference type="Proteomes" id="UP000634667"/>
    </source>
</evidence>
<accession>A0ABQ2WKN0</accession>
<protein>
    <submittedName>
        <fullName evidence="3">Gluconolactonase</fullName>
    </submittedName>
</protein>
<sequence>MSKQGTATLLKVINCHNTLGENVLWHELEQAIYWIDIEKAEILRYHPESAALCRYPLPERIGSFAFLAPGYTHEFDIIAAFASGFALFQLASGAIKWLAKPTQMAGLRFNDGRTDRQGRFWAGTMVEHAELAQQQGELWRLNADASLYSAVQGIGISNGLCWSPDGKTLYHADSPAHRIMQYRFCPERGQLSAPQLFTDTPENAHPDGSTVDSTGYVWNAHWGAGRVVRYAPDGTENMAITLPVSQPSSVALGGPNKDWLMVTSSNLGLTSLQLSSQPEAGALFIYQLAGIQGLDEVFCQLPQGWLAK</sequence>
<evidence type="ECO:0000256" key="1">
    <source>
        <dbReference type="ARBA" id="ARBA00008853"/>
    </source>
</evidence>
<dbReference type="PRINTS" id="PR01790">
    <property type="entry name" value="SMP30FAMILY"/>
</dbReference>
<dbReference type="SUPFAM" id="SSF63829">
    <property type="entry name" value="Calcium-dependent phosphotriesterase"/>
    <property type="match status" value="1"/>
</dbReference>
<dbReference type="InterPro" id="IPR011042">
    <property type="entry name" value="6-blade_b-propeller_TolB-like"/>
</dbReference>
<dbReference type="InterPro" id="IPR013658">
    <property type="entry name" value="SGL"/>
</dbReference>
<evidence type="ECO:0000259" key="2">
    <source>
        <dbReference type="Pfam" id="PF08450"/>
    </source>
</evidence>
<dbReference type="EMBL" id="BMYR01000006">
    <property type="protein sequence ID" value="GGW61273.1"/>
    <property type="molecule type" value="Genomic_DNA"/>
</dbReference>